<evidence type="ECO:0000313" key="2">
    <source>
        <dbReference type="Proteomes" id="UP000087171"/>
    </source>
</evidence>
<dbReference type="RefSeq" id="XP_004486579.1">
    <property type="nucleotide sequence ID" value="XM_004486522.1"/>
</dbReference>
<reference evidence="2" key="1">
    <citation type="journal article" date="2013" name="Nat. Biotechnol.">
        <title>Draft genome sequence of chickpea (Cicer arietinum) provides a resource for trait improvement.</title>
        <authorList>
            <person name="Varshney R.K."/>
            <person name="Song C."/>
            <person name="Saxena R.K."/>
            <person name="Azam S."/>
            <person name="Yu S."/>
            <person name="Sharpe A.G."/>
            <person name="Cannon S."/>
            <person name="Baek J."/>
            <person name="Rosen B.D."/>
            <person name="Tar'an B."/>
            <person name="Millan T."/>
            <person name="Zhang X."/>
            <person name="Ramsay L.D."/>
            <person name="Iwata A."/>
            <person name="Wang Y."/>
            <person name="Nelson W."/>
            <person name="Farmer A.D."/>
            <person name="Gaur P.M."/>
            <person name="Soderlund C."/>
            <person name="Penmetsa R.V."/>
            <person name="Xu C."/>
            <person name="Bharti A.K."/>
            <person name="He W."/>
            <person name="Winter P."/>
            <person name="Zhao S."/>
            <person name="Hane J.K."/>
            <person name="Carrasquilla-Garcia N."/>
            <person name="Condie J.A."/>
            <person name="Upadhyaya H.D."/>
            <person name="Luo M.C."/>
            <person name="Thudi M."/>
            <person name="Gowda C.L."/>
            <person name="Singh N.P."/>
            <person name="Lichtenzveig J."/>
            <person name="Gali K.K."/>
            <person name="Rubio J."/>
            <person name="Nadarajan N."/>
            <person name="Dolezel J."/>
            <person name="Bansal K.C."/>
            <person name="Xu X."/>
            <person name="Edwards D."/>
            <person name="Zhang G."/>
            <person name="Kahl G."/>
            <person name="Gil J."/>
            <person name="Singh K.B."/>
            <person name="Datta S.K."/>
            <person name="Jackson S.A."/>
            <person name="Wang J."/>
            <person name="Cook D.R."/>
        </authorList>
    </citation>
    <scope>NUCLEOTIDE SEQUENCE [LARGE SCALE GENOMIC DNA]</scope>
    <source>
        <strain evidence="2">cv. CDC Frontier</strain>
    </source>
</reference>
<gene>
    <name evidence="3" type="primary">LOC101512756</name>
</gene>
<evidence type="ECO:0000313" key="3">
    <source>
        <dbReference type="RefSeq" id="XP_004486579.1"/>
    </source>
</evidence>
<reference evidence="3" key="2">
    <citation type="submission" date="2025-08" db="UniProtKB">
        <authorList>
            <consortium name="RefSeq"/>
        </authorList>
    </citation>
    <scope>IDENTIFICATION</scope>
    <source>
        <tissue evidence="3">Etiolated seedlings</tissue>
    </source>
</reference>
<dbReference type="Gene3D" id="2.40.70.10">
    <property type="entry name" value="Acid Proteases"/>
    <property type="match status" value="1"/>
</dbReference>
<dbReference type="Proteomes" id="UP000087171">
    <property type="component" value="Chromosome Ca1"/>
</dbReference>
<feature type="region of interest" description="Disordered" evidence="1">
    <location>
        <begin position="42"/>
        <end position="82"/>
    </location>
</feature>
<protein>
    <submittedName>
        <fullName evidence="3">Uncharacterized protein LOC101512756</fullName>
    </submittedName>
</protein>
<evidence type="ECO:0000256" key="1">
    <source>
        <dbReference type="SAM" id="MobiDB-lite"/>
    </source>
</evidence>
<sequence length="193" mass="21625">MAHRTNRSVPQGRNDMTEAIQAMNAMAATMAQQAAIQGHNYQENRGRQHQQHKPYARPLGNARDQPRPQNGEVQGPKFQKPDYFANECPERKDDRAVNHNNINDNVVRPTAKGRVYHINGEETPSSSELIQRECLIAGKSLNAIYDSGATYSFISLDWVDSLQLIVTTLLFDLVATLRSTESVKCNTTCLQCP</sequence>
<dbReference type="OrthoDB" id="1937173at2759"/>
<dbReference type="Pfam" id="PF08284">
    <property type="entry name" value="RVP_2"/>
    <property type="match status" value="1"/>
</dbReference>
<dbReference type="AlphaFoldDB" id="A0A1S2XE63"/>
<accession>A0A1S2XE63</accession>
<dbReference type="InterPro" id="IPR021109">
    <property type="entry name" value="Peptidase_aspartic_dom_sf"/>
</dbReference>
<proteinExistence type="predicted"/>
<organism evidence="2 3">
    <name type="scientific">Cicer arietinum</name>
    <name type="common">Chickpea</name>
    <name type="synonym">Garbanzo</name>
    <dbReference type="NCBI Taxonomy" id="3827"/>
    <lineage>
        <taxon>Eukaryota</taxon>
        <taxon>Viridiplantae</taxon>
        <taxon>Streptophyta</taxon>
        <taxon>Embryophyta</taxon>
        <taxon>Tracheophyta</taxon>
        <taxon>Spermatophyta</taxon>
        <taxon>Magnoliopsida</taxon>
        <taxon>eudicotyledons</taxon>
        <taxon>Gunneridae</taxon>
        <taxon>Pentapetalae</taxon>
        <taxon>rosids</taxon>
        <taxon>fabids</taxon>
        <taxon>Fabales</taxon>
        <taxon>Fabaceae</taxon>
        <taxon>Papilionoideae</taxon>
        <taxon>50 kb inversion clade</taxon>
        <taxon>NPAAA clade</taxon>
        <taxon>Hologalegina</taxon>
        <taxon>IRL clade</taxon>
        <taxon>Cicereae</taxon>
        <taxon>Cicer</taxon>
    </lineage>
</organism>
<name>A0A1S2XE63_CICAR</name>
<keyword evidence="2" id="KW-1185">Reference proteome</keyword>
<dbReference type="PaxDb" id="3827-XP_004486579.1"/>